<keyword evidence="10" id="KW-1185">Reference proteome</keyword>
<feature type="compositionally biased region" description="Polar residues" evidence="6">
    <location>
        <begin position="61"/>
        <end position="70"/>
    </location>
</feature>
<feature type="region of interest" description="Disordered" evidence="6">
    <location>
        <begin position="45"/>
        <end position="70"/>
    </location>
</feature>
<dbReference type="GO" id="GO:0003723">
    <property type="term" value="F:RNA binding"/>
    <property type="evidence" value="ECO:0007669"/>
    <property type="project" value="UniProtKB-UniRule"/>
</dbReference>
<feature type="compositionally biased region" description="Basic and acidic residues" evidence="6">
    <location>
        <begin position="702"/>
        <end position="719"/>
    </location>
</feature>
<feature type="region of interest" description="Disordered" evidence="6">
    <location>
        <begin position="630"/>
        <end position="735"/>
    </location>
</feature>
<comment type="caution">
    <text evidence="9">The sequence shown here is derived from an EMBL/GenBank/DDBJ whole genome shotgun (WGS) entry which is preliminary data.</text>
</comment>
<keyword evidence="4 5" id="KW-0694">RNA-binding</keyword>
<dbReference type="Pfam" id="PF00271">
    <property type="entry name" value="Helicase_C"/>
    <property type="match status" value="1"/>
</dbReference>
<comment type="function">
    <text evidence="5">RNA helicase.</text>
</comment>
<dbReference type="PROSITE" id="PS51194">
    <property type="entry name" value="HELICASE_CTER"/>
    <property type="match status" value="1"/>
</dbReference>
<feature type="domain" description="Helicase ATP-binding" evidence="7">
    <location>
        <begin position="121"/>
        <end position="327"/>
    </location>
</feature>
<keyword evidence="1 5" id="KW-0547">Nucleotide-binding</keyword>
<dbReference type="EC" id="3.6.4.13" evidence="5"/>
<dbReference type="InterPro" id="IPR001650">
    <property type="entry name" value="Helicase_C-like"/>
</dbReference>
<dbReference type="SUPFAM" id="SSF52540">
    <property type="entry name" value="P-loop containing nucleoside triphosphate hydrolases"/>
    <property type="match status" value="1"/>
</dbReference>
<gene>
    <name evidence="9" type="ORF">B0F90DRAFT_1815496</name>
</gene>
<dbReference type="AlphaFoldDB" id="A0AAD4QQD7"/>
<evidence type="ECO:0000256" key="5">
    <source>
        <dbReference type="RuleBase" id="RU365068"/>
    </source>
</evidence>
<dbReference type="Gene3D" id="3.40.50.300">
    <property type="entry name" value="P-loop containing nucleotide triphosphate hydrolases"/>
    <property type="match status" value="2"/>
</dbReference>
<evidence type="ECO:0000256" key="6">
    <source>
        <dbReference type="SAM" id="MobiDB-lite"/>
    </source>
</evidence>
<dbReference type="GO" id="GO:0005524">
    <property type="term" value="F:ATP binding"/>
    <property type="evidence" value="ECO:0007669"/>
    <property type="project" value="UniProtKB-UniRule"/>
</dbReference>
<evidence type="ECO:0000256" key="1">
    <source>
        <dbReference type="ARBA" id="ARBA00022741"/>
    </source>
</evidence>
<dbReference type="PROSITE" id="PS51192">
    <property type="entry name" value="HELICASE_ATP_BIND_1"/>
    <property type="match status" value="1"/>
</dbReference>
<evidence type="ECO:0000259" key="7">
    <source>
        <dbReference type="PROSITE" id="PS51192"/>
    </source>
</evidence>
<comment type="domain">
    <text evidence="5">The Q motif is unique to and characteristic of the DEAD box family of RNA helicases and controls ATP binding and hydrolysis.</text>
</comment>
<evidence type="ECO:0000313" key="10">
    <source>
        <dbReference type="Proteomes" id="UP001203297"/>
    </source>
</evidence>
<dbReference type="SMART" id="SM00490">
    <property type="entry name" value="HELICc"/>
    <property type="match status" value="1"/>
</dbReference>
<evidence type="ECO:0000259" key="8">
    <source>
        <dbReference type="PROSITE" id="PS51194"/>
    </source>
</evidence>
<comment type="catalytic activity">
    <reaction evidence="5">
        <text>ATP + H2O = ADP + phosphate + H(+)</text>
        <dbReference type="Rhea" id="RHEA:13065"/>
        <dbReference type="ChEBI" id="CHEBI:15377"/>
        <dbReference type="ChEBI" id="CHEBI:15378"/>
        <dbReference type="ChEBI" id="CHEBI:30616"/>
        <dbReference type="ChEBI" id="CHEBI:43474"/>
        <dbReference type="ChEBI" id="CHEBI:456216"/>
        <dbReference type="EC" id="3.6.4.13"/>
    </reaction>
</comment>
<feature type="domain" description="Helicase C-terminal" evidence="8">
    <location>
        <begin position="355"/>
        <end position="523"/>
    </location>
</feature>
<evidence type="ECO:0000313" key="9">
    <source>
        <dbReference type="EMBL" id="KAI0305250.1"/>
    </source>
</evidence>
<evidence type="ECO:0000256" key="4">
    <source>
        <dbReference type="ARBA" id="ARBA00022884"/>
    </source>
</evidence>
<keyword evidence="2 5" id="KW-0378">Hydrolase</keyword>
<accession>A0AAD4QQD7</accession>
<dbReference type="Proteomes" id="UP001203297">
    <property type="component" value="Unassembled WGS sequence"/>
</dbReference>
<dbReference type="SMART" id="SM00487">
    <property type="entry name" value="DEXDc"/>
    <property type="match status" value="1"/>
</dbReference>
<name>A0AAD4QQD7_9AGAM</name>
<dbReference type="Pfam" id="PF00270">
    <property type="entry name" value="DEAD"/>
    <property type="match status" value="1"/>
</dbReference>
<reference evidence="9" key="1">
    <citation type="journal article" date="2022" name="New Phytol.">
        <title>Evolutionary transition to the ectomycorrhizal habit in the genomes of a hyperdiverse lineage of mushroom-forming fungi.</title>
        <authorList>
            <person name="Looney B."/>
            <person name="Miyauchi S."/>
            <person name="Morin E."/>
            <person name="Drula E."/>
            <person name="Courty P.E."/>
            <person name="Kohler A."/>
            <person name="Kuo A."/>
            <person name="LaButti K."/>
            <person name="Pangilinan J."/>
            <person name="Lipzen A."/>
            <person name="Riley R."/>
            <person name="Andreopoulos W."/>
            <person name="He G."/>
            <person name="Johnson J."/>
            <person name="Nolan M."/>
            <person name="Tritt A."/>
            <person name="Barry K.W."/>
            <person name="Grigoriev I.V."/>
            <person name="Nagy L.G."/>
            <person name="Hibbett D."/>
            <person name="Henrissat B."/>
            <person name="Matheny P.B."/>
            <person name="Labbe J."/>
            <person name="Martin F.M."/>
        </authorList>
    </citation>
    <scope>NUCLEOTIDE SEQUENCE</scope>
    <source>
        <strain evidence="9">BPL690</strain>
    </source>
</reference>
<dbReference type="InterPro" id="IPR014001">
    <property type="entry name" value="Helicase_ATP-bd"/>
</dbReference>
<organism evidence="9 10">
    <name type="scientific">Multifurca ochricompacta</name>
    <dbReference type="NCBI Taxonomy" id="376703"/>
    <lineage>
        <taxon>Eukaryota</taxon>
        <taxon>Fungi</taxon>
        <taxon>Dikarya</taxon>
        <taxon>Basidiomycota</taxon>
        <taxon>Agaricomycotina</taxon>
        <taxon>Agaricomycetes</taxon>
        <taxon>Russulales</taxon>
        <taxon>Russulaceae</taxon>
        <taxon>Multifurca</taxon>
    </lineage>
</organism>
<keyword evidence="3 5" id="KW-0067">ATP-binding</keyword>
<keyword evidence="5" id="KW-0347">Helicase</keyword>
<feature type="compositionally biased region" description="Low complexity" evidence="6">
    <location>
        <begin position="692"/>
        <end position="701"/>
    </location>
</feature>
<dbReference type="GO" id="GO:0016787">
    <property type="term" value="F:hydrolase activity"/>
    <property type="evidence" value="ECO:0007669"/>
    <property type="project" value="UniProtKB-KW"/>
</dbReference>
<protein>
    <recommendedName>
        <fullName evidence="5">ATP-dependent RNA helicase</fullName>
        <ecNumber evidence="5">3.6.4.13</ecNumber>
    </recommendedName>
</protein>
<evidence type="ECO:0000256" key="3">
    <source>
        <dbReference type="ARBA" id="ARBA00022840"/>
    </source>
</evidence>
<comment type="similarity">
    <text evidence="5">Belongs to the DEAD box helicase family.</text>
</comment>
<feature type="compositionally biased region" description="Basic and acidic residues" evidence="6">
    <location>
        <begin position="662"/>
        <end position="685"/>
    </location>
</feature>
<evidence type="ECO:0000256" key="2">
    <source>
        <dbReference type="ARBA" id="ARBA00022801"/>
    </source>
</evidence>
<dbReference type="EMBL" id="WTXG01000006">
    <property type="protein sequence ID" value="KAI0305250.1"/>
    <property type="molecule type" value="Genomic_DNA"/>
</dbReference>
<dbReference type="InterPro" id="IPR027417">
    <property type="entry name" value="P-loop_NTPase"/>
</dbReference>
<proteinExistence type="inferred from homology"/>
<dbReference type="PANTHER" id="PTHR24031">
    <property type="entry name" value="RNA HELICASE"/>
    <property type="match status" value="1"/>
</dbReference>
<dbReference type="InterPro" id="IPR011545">
    <property type="entry name" value="DEAD/DEAH_box_helicase_dom"/>
</dbReference>
<sequence length="735" mass="81118">MATRVTHGRTLTIFSRGLTSLSKPCTFIPSFAPISRRFDHALSLQKAETSESHDTGALKSDTVSESTEAVSQPAFATLRTKVTPDTLRAITTKPFNHVHMSSVQAAVLPLLPELARPYNSDESPGPPRDLLVKAKTGTGKTLAFLVPAIETRLKAIDKAGLDALEKNGGHPDSRVVEDAKRNYARKTVGTVVISPTRELATQIAHEATKLTYWHKGFEVKLFTGGSSKGLQLREFKRGRNDIVVATPGRIRDVLENEPNVAQVLKTAPLLVLDEADTLLDMGFRPDIDAIADFFPKTPIRQTFLFSATVSPQIRQVAREVLDKNHTFIDVVPKDSSPVHAHIPQNFTVLPNAGEQLPHLFRLIAHDQLANPGKSKIIVFLNTTKQTQLFATLSRELSRTTLPARSQIYEIHSKRTQSSRTAASNAFRRDRSGASILVTSDVSARGVDYPDVTRVIQVGSPVSTEQYIHRVGRTGRAGKGGRADLILLPLEQNFARYQLSNVPIKELPHDKLLKETVALADELENDPATFWRSVKAVNPSANAFGSKDRQFRDKPGVALANLSTEISGLLDQADTEAIEEVFVSLLGYYFAKASDMRVTRRSIYEGLQTWATEACGLPKPPHVSDSLLAKMGGLDGGPPARSAQRGPLRRNFGLKAPATRYANSERNRQRNEWTDHGVSRPRRWEEQGGAGAGSYRSGWGSRSSRDGERRDGEWRDGERRKSSRSGWSRNEEGPRF</sequence>
<dbReference type="CDD" id="cd18787">
    <property type="entry name" value="SF2_C_DEAD"/>
    <property type="match status" value="1"/>
</dbReference>
<dbReference type="GO" id="GO:0003724">
    <property type="term" value="F:RNA helicase activity"/>
    <property type="evidence" value="ECO:0007669"/>
    <property type="project" value="UniProtKB-EC"/>
</dbReference>